<evidence type="ECO:0000313" key="2">
    <source>
        <dbReference type="Proteomes" id="UP000634206"/>
    </source>
</evidence>
<dbReference type="Pfam" id="PF04525">
    <property type="entry name" value="LOR"/>
    <property type="match status" value="1"/>
</dbReference>
<organism evidence="1 2">
    <name type="scientific">Oceaniferula flava</name>
    <dbReference type="NCBI Taxonomy" id="2800421"/>
    <lineage>
        <taxon>Bacteria</taxon>
        <taxon>Pseudomonadati</taxon>
        <taxon>Verrucomicrobiota</taxon>
        <taxon>Verrucomicrobiia</taxon>
        <taxon>Verrucomicrobiales</taxon>
        <taxon>Verrucomicrobiaceae</taxon>
        <taxon>Oceaniferula</taxon>
    </lineage>
</organism>
<dbReference type="AlphaFoldDB" id="A0AAE2SA33"/>
<comment type="caution">
    <text evidence="1">The sequence shown here is derived from an EMBL/GenBank/DDBJ whole genome shotgun (WGS) entry which is preliminary data.</text>
</comment>
<dbReference type="InterPro" id="IPR007612">
    <property type="entry name" value="LOR"/>
</dbReference>
<protein>
    <submittedName>
        <fullName evidence="1">Uncharacterized protein</fullName>
    </submittedName>
</protein>
<evidence type="ECO:0000313" key="1">
    <source>
        <dbReference type="EMBL" id="MBK1854191.1"/>
    </source>
</evidence>
<dbReference type="Proteomes" id="UP000634206">
    <property type="component" value="Unassembled WGS sequence"/>
</dbReference>
<accession>A0AAE2SA33</accession>
<keyword evidence="2" id="KW-1185">Reference proteome</keyword>
<dbReference type="RefSeq" id="WP_309488796.1">
    <property type="nucleotide sequence ID" value="NZ_JAENIG010000002.1"/>
</dbReference>
<sequence>MNYPLQFRFKIVALAPQIFVEDAQGNSICYVKQKMFKLKEDIQIFSDNTKSRQIAAIKANKVIDWSARYFFYDAAGNEIGSVGRQGMKSLWRARYDVFNPGDDTTDFNLQEESPWVKVMDGLFGELPIVGMLSGYLFHPTYLATRSDGTPVMRVRKQPALWEGKFTIEKLGELTVQEETNLIYSFLMLLLLERSRG</sequence>
<gene>
    <name evidence="1" type="ORF">JIN83_04435</name>
</gene>
<name>A0AAE2SA33_9BACT</name>
<proteinExistence type="predicted"/>
<dbReference type="EMBL" id="JAENIG010000002">
    <property type="protein sequence ID" value="MBK1854191.1"/>
    <property type="molecule type" value="Genomic_DNA"/>
</dbReference>
<reference evidence="1" key="1">
    <citation type="submission" date="2021-01" db="EMBL/GenBank/DDBJ databases">
        <title>Modified the classification status of verrucomicrobia.</title>
        <authorList>
            <person name="Feng X."/>
        </authorList>
    </citation>
    <scope>NUCLEOTIDE SEQUENCE</scope>
    <source>
        <strain evidence="1">5K15</strain>
    </source>
</reference>